<reference evidence="2 4" key="1">
    <citation type="submission" date="2012-11" db="EMBL/GenBank/DDBJ databases">
        <title>Whole genome sequence of Acetobacter cibinongensis 4H-1.</title>
        <authorList>
            <person name="Azuma Y."/>
            <person name="Higashiura N."/>
            <person name="Hirakawa H."/>
            <person name="Matsushita K."/>
        </authorList>
    </citation>
    <scope>NUCLEOTIDE SEQUENCE [LARGE SCALE GENOMIC DNA]</scope>
    <source>
        <strain evidence="2 4">4H-1</strain>
    </source>
</reference>
<dbReference type="RefSeq" id="WP_048837351.1">
    <property type="nucleotide sequence ID" value="NZ_BAMV01000003.1"/>
</dbReference>
<dbReference type="EMBL" id="BJVU01000006">
    <property type="protein sequence ID" value="GEL58993.1"/>
    <property type="molecule type" value="Genomic_DNA"/>
</dbReference>
<keyword evidence="5" id="KW-1185">Reference proteome</keyword>
<comment type="caution">
    <text evidence="2">The sequence shown here is derived from an EMBL/GenBank/DDBJ whole genome shotgun (WGS) entry which is preliminary data.</text>
</comment>
<gene>
    <name evidence="2" type="ORF">Abci_003_007</name>
    <name evidence="3" type="ORF">ACI01nite_15950</name>
</gene>
<dbReference type="AlphaFoldDB" id="A0A0D6MZZ6"/>
<sequence length="109" mass="12300">MSTLSSPSQTLLLVPLAATPAQLLKVALSNSLVQVQLRQRSTGLYLDLWQDKTRLCSGVLCQDRTWLVRDKGLGLPGDFTFMDTEGTQDPDYTQLGTRYRLFYRAGWNM</sequence>
<accession>A0A6N3SRC4</accession>
<evidence type="ECO:0000259" key="1">
    <source>
        <dbReference type="Pfam" id="PF22479"/>
    </source>
</evidence>
<evidence type="ECO:0000313" key="4">
    <source>
        <dbReference type="Proteomes" id="UP000032671"/>
    </source>
</evidence>
<dbReference type="Proteomes" id="UP000321891">
    <property type="component" value="Unassembled WGS sequence"/>
</dbReference>
<dbReference type="InterPro" id="IPR054252">
    <property type="entry name" value="Pam3_gp18"/>
</dbReference>
<evidence type="ECO:0000313" key="3">
    <source>
        <dbReference type="EMBL" id="GEL58993.1"/>
    </source>
</evidence>
<feature type="domain" description="Cyanophage baseplate Pam3 plug gp18" evidence="1">
    <location>
        <begin position="14"/>
        <end position="104"/>
    </location>
</feature>
<dbReference type="STRING" id="1231339.Abci_003_007"/>
<reference evidence="3 5" key="2">
    <citation type="submission" date="2019-07" db="EMBL/GenBank/DDBJ databases">
        <title>Whole genome shotgun sequence of Acetobacter cibinongensis NBRC 16605.</title>
        <authorList>
            <person name="Hosoyama A."/>
            <person name="Uohara A."/>
            <person name="Ohji S."/>
            <person name="Ichikawa N."/>
        </authorList>
    </citation>
    <scope>NUCLEOTIDE SEQUENCE [LARGE SCALE GENOMIC DNA]</scope>
    <source>
        <strain evidence="3 5">NBRC 16605</strain>
    </source>
</reference>
<name>A0A0D6MZZ6_9PROT</name>
<dbReference type="Pfam" id="PF22479">
    <property type="entry name" value="Pam3_gp18"/>
    <property type="match status" value="1"/>
</dbReference>
<dbReference type="EMBL" id="BAMV01000003">
    <property type="protein sequence ID" value="GAN59244.1"/>
    <property type="molecule type" value="Genomic_DNA"/>
</dbReference>
<dbReference type="Proteomes" id="UP000032671">
    <property type="component" value="Unassembled WGS sequence"/>
</dbReference>
<accession>A0A0D6MZZ6</accession>
<proteinExistence type="predicted"/>
<evidence type="ECO:0000313" key="2">
    <source>
        <dbReference type="EMBL" id="GAN59244.1"/>
    </source>
</evidence>
<evidence type="ECO:0000313" key="5">
    <source>
        <dbReference type="Proteomes" id="UP000321891"/>
    </source>
</evidence>
<protein>
    <recommendedName>
        <fullName evidence="1">Cyanophage baseplate Pam3 plug gp18 domain-containing protein</fullName>
    </recommendedName>
</protein>
<organism evidence="2 4">
    <name type="scientific">Acetobacter cibinongensis</name>
    <dbReference type="NCBI Taxonomy" id="146475"/>
    <lineage>
        <taxon>Bacteria</taxon>
        <taxon>Pseudomonadati</taxon>
        <taxon>Pseudomonadota</taxon>
        <taxon>Alphaproteobacteria</taxon>
        <taxon>Acetobacterales</taxon>
        <taxon>Acetobacteraceae</taxon>
        <taxon>Acetobacter</taxon>
    </lineage>
</organism>